<dbReference type="AlphaFoldDB" id="A0A250IYE1"/>
<proteinExistence type="predicted"/>
<accession>A0A250IYE1</accession>
<dbReference type="Proteomes" id="UP000217257">
    <property type="component" value="Chromosome"/>
</dbReference>
<dbReference type="KEGG" id="cfus:CYFUS_001672"/>
<name>A0A250IYE1_9BACT</name>
<gene>
    <name evidence="1" type="ORF">CYFUS_001672</name>
</gene>
<reference evidence="1 2" key="1">
    <citation type="submission" date="2017-06" db="EMBL/GenBank/DDBJ databases">
        <title>Sequencing and comparative analysis of myxobacterial genomes.</title>
        <authorList>
            <person name="Rupp O."/>
            <person name="Goesmann A."/>
            <person name="Sogaard-Andersen L."/>
        </authorList>
    </citation>
    <scope>NUCLEOTIDE SEQUENCE [LARGE SCALE GENOMIC DNA]</scope>
    <source>
        <strain evidence="1 2">DSM 52655</strain>
    </source>
</reference>
<dbReference type="EMBL" id="CP022098">
    <property type="protein sequence ID" value="ATB36258.1"/>
    <property type="molecule type" value="Genomic_DNA"/>
</dbReference>
<organism evidence="1 2">
    <name type="scientific">Cystobacter fuscus</name>
    <dbReference type="NCBI Taxonomy" id="43"/>
    <lineage>
        <taxon>Bacteria</taxon>
        <taxon>Pseudomonadati</taxon>
        <taxon>Myxococcota</taxon>
        <taxon>Myxococcia</taxon>
        <taxon>Myxococcales</taxon>
        <taxon>Cystobacterineae</taxon>
        <taxon>Archangiaceae</taxon>
        <taxon>Cystobacter</taxon>
    </lineage>
</organism>
<evidence type="ECO:0000313" key="2">
    <source>
        <dbReference type="Proteomes" id="UP000217257"/>
    </source>
</evidence>
<evidence type="ECO:0000313" key="1">
    <source>
        <dbReference type="EMBL" id="ATB36258.1"/>
    </source>
</evidence>
<protein>
    <submittedName>
        <fullName evidence="1">Uncharacterized protein</fullName>
    </submittedName>
</protein>
<sequence>MVTRARNKHGNRGGRAKTITCLRCGFVGPRVWHYGSRVCQARVFIANMKDCGYVSIPHRRWTRTFKAAGVPVVHGPIDINHTGNWAPREFVCAFIAHRRNPVFRRMIPFHLQAQVVWWWLTHPANPQPPQTP</sequence>